<dbReference type="PANTHER" id="PTHR22916">
    <property type="entry name" value="GLYCOSYLTRANSFERASE"/>
    <property type="match status" value="1"/>
</dbReference>
<name>A0A917N4P3_9SPHI</name>
<evidence type="ECO:0000313" key="2">
    <source>
        <dbReference type="EMBL" id="GGI52342.1"/>
    </source>
</evidence>
<evidence type="ECO:0000313" key="3">
    <source>
        <dbReference type="Proteomes" id="UP000662074"/>
    </source>
</evidence>
<dbReference type="SUPFAM" id="SSF53448">
    <property type="entry name" value="Nucleotide-diphospho-sugar transferases"/>
    <property type="match status" value="1"/>
</dbReference>
<dbReference type="CDD" id="cd06433">
    <property type="entry name" value="GT_2_WfgS_like"/>
    <property type="match status" value="1"/>
</dbReference>
<dbReference type="RefSeq" id="WP_229747201.1">
    <property type="nucleotide sequence ID" value="NZ_BMDO01000012.1"/>
</dbReference>
<feature type="domain" description="Glycosyltransferase 2-like" evidence="1">
    <location>
        <begin position="32"/>
        <end position="172"/>
    </location>
</feature>
<dbReference type="PANTHER" id="PTHR22916:SF67">
    <property type="entry name" value="COLANIC ACID BIOSYNTHESIS GLYCOSYL TRANSFERASE WCAE-RELATED"/>
    <property type="match status" value="1"/>
</dbReference>
<proteinExistence type="predicted"/>
<comment type="caution">
    <text evidence="2">The sequence shown here is derived from an EMBL/GenBank/DDBJ whole genome shotgun (WGS) entry which is preliminary data.</text>
</comment>
<organism evidence="2 3">
    <name type="scientific">Mucilaginibacter galii</name>
    <dbReference type="NCBI Taxonomy" id="2005073"/>
    <lineage>
        <taxon>Bacteria</taxon>
        <taxon>Pseudomonadati</taxon>
        <taxon>Bacteroidota</taxon>
        <taxon>Sphingobacteriia</taxon>
        <taxon>Sphingobacteriales</taxon>
        <taxon>Sphingobacteriaceae</taxon>
        <taxon>Mucilaginibacter</taxon>
    </lineage>
</organism>
<protein>
    <recommendedName>
        <fullName evidence="1">Glycosyltransferase 2-like domain-containing protein</fullName>
    </recommendedName>
</protein>
<dbReference type="AlphaFoldDB" id="A0A917N4P3"/>
<keyword evidence="3" id="KW-1185">Reference proteome</keyword>
<reference evidence="2" key="1">
    <citation type="journal article" date="2014" name="Int. J. Syst. Evol. Microbiol.">
        <title>Complete genome sequence of Corynebacterium casei LMG S-19264T (=DSM 44701T), isolated from a smear-ripened cheese.</title>
        <authorList>
            <consortium name="US DOE Joint Genome Institute (JGI-PGF)"/>
            <person name="Walter F."/>
            <person name="Albersmeier A."/>
            <person name="Kalinowski J."/>
            <person name="Ruckert C."/>
        </authorList>
    </citation>
    <scope>NUCLEOTIDE SEQUENCE</scope>
    <source>
        <strain evidence="2">CCM 8711</strain>
    </source>
</reference>
<evidence type="ECO:0000259" key="1">
    <source>
        <dbReference type="Pfam" id="PF00535"/>
    </source>
</evidence>
<sequence>MFNTLFGVFKFQTFIQIIALTINNDQQPGKLSIIIVTLNVAHCLQAALDSIYAQTYPSIEIVVMDGLSTDGTVDILKANDHKIALWLSEKDGGIYDAMNKALNYVTGEWVYFLGADDVLFDDFSKLAYEVKDQSTIYYANVLLRKIKFRGQVTAYMHAKGTICHQAMIYPKRVFDKYRFNTKYKISADHELNMRCWKDPGLHFRYFDLIVADFNHTGASSGVDVEFNIDKPKLILENHGLIIWLRFMFRRTKGKLLRQDPGRYR</sequence>
<gene>
    <name evidence="2" type="ORF">GCM10011425_35540</name>
</gene>
<accession>A0A917N4P3</accession>
<dbReference type="InterPro" id="IPR001173">
    <property type="entry name" value="Glyco_trans_2-like"/>
</dbReference>
<dbReference type="Pfam" id="PF00535">
    <property type="entry name" value="Glycos_transf_2"/>
    <property type="match status" value="1"/>
</dbReference>
<reference evidence="2" key="2">
    <citation type="submission" date="2020-09" db="EMBL/GenBank/DDBJ databases">
        <authorList>
            <person name="Sun Q."/>
            <person name="Sedlacek I."/>
        </authorList>
    </citation>
    <scope>NUCLEOTIDE SEQUENCE</scope>
    <source>
        <strain evidence="2">CCM 8711</strain>
    </source>
</reference>
<dbReference type="InterPro" id="IPR029044">
    <property type="entry name" value="Nucleotide-diphossugar_trans"/>
</dbReference>
<dbReference type="Gene3D" id="3.90.550.10">
    <property type="entry name" value="Spore Coat Polysaccharide Biosynthesis Protein SpsA, Chain A"/>
    <property type="match status" value="1"/>
</dbReference>
<dbReference type="Proteomes" id="UP000662074">
    <property type="component" value="Unassembled WGS sequence"/>
</dbReference>
<dbReference type="EMBL" id="BMDO01000012">
    <property type="protein sequence ID" value="GGI52342.1"/>
    <property type="molecule type" value="Genomic_DNA"/>
</dbReference>
<dbReference type="GO" id="GO:0016758">
    <property type="term" value="F:hexosyltransferase activity"/>
    <property type="evidence" value="ECO:0007669"/>
    <property type="project" value="UniProtKB-ARBA"/>
</dbReference>